<dbReference type="EMBL" id="VDGT01000002">
    <property type="protein sequence ID" value="TNM33331.1"/>
    <property type="molecule type" value="Genomic_DNA"/>
</dbReference>
<dbReference type="InterPro" id="IPR001387">
    <property type="entry name" value="Cro/C1-type_HTH"/>
</dbReference>
<dbReference type="SUPFAM" id="SSF47413">
    <property type="entry name" value="lambda repressor-like DNA-binding domains"/>
    <property type="match status" value="1"/>
</dbReference>
<protein>
    <submittedName>
        <fullName evidence="3">Helix-turn-helix transcriptional regulator</fullName>
    </submittedName>
</protein>
<feature type="region of interest" description="Disordered" evidence="1">
    <location>
        <begin position="1"/>
        <end position="25"/>
    </location>
</feature>
<evidence type="ECO:0000256" key="1">
    <source>
        <dbReference type="SAM" id="MobiDB-lite"/>
    </source>
</evidence>
<reference evidence="3 4" key="1">
    <citation type="submission" date="2019-06" db="EMBL/GenBank/DDBJ databases">
        <title>Draft genome of Streptomyces sedi sp. JCM16909.</title>
        <authorList>
            <person name="Klykleung N."/>
            <person name="Tanasupawat S."/>
            <person name="Kudo T."/>
            <person name="Yuki M."/>
            <person name="Ohkuma M."/>
        </authorList>
    </citation>
    <scope>NUCLEOTIDE SEQUENCE [LARGE SCALE GENOMIC DNA]</scope>
    <source>
        <strain evidence="3 4">JCM 16909</strain>
    </source>
</reference>
<proteinExistence type="predicted"/>
<comment type="caution">
    <text evidence="3">The sequence shown here is derived from an EMBL/GenBank/DDBJ whole genome shotgun (WGS) entry which is preliminary data.</text>
</comment>
<dbReference type="PROSITE" id="PS50943">
    <property type="entry name" value="HTH_CROC1"/>
    <property type="match status" value="1"/>
</dbReference>
<evidence type="ECO:0000259" key="2">
    <source>
        <dbReference type="PROSITE" id="PS50943"/>
    </source>
</evidence>
<dbReference type="OrthoDB" id="6401124at2"/>
<sequence>MNQGQVQAPDADPPSGAPPRGAGAYDQEQLDALLAVELGRLIHERRVALGLSRTELAERAEMTRSQVSRIEGGGSLPTLQPLQRLVKALDGALSVTLDAESSHISFTPHPHPT</sequence>
<dbReference type="Pfam" id="PF01381">
    <property type="entry name" value="HTH_3"/>
    <property type="match status" value="1"/>
</dbReference>
<evidence type="ECO:0000313" key="3">
    <source>
        <dbReference type="EMBL" id="TNM33331.1"/>
    </source>
</evidence>
<dbReference type="Proteomes" id="UP000311713">
    <property type="component" value="Unassembled WGS sequence"/>
</dbReference>
<dbReference type="CDD" id="cd00093">
    <property type="entry name" value="HTH_XRE"/>
    <property type="match status" value="1"/>
</dbReference>
<dbReference type="SMART" id="SM00530">
    <property type="entry name" value="HTH_XRE"/>
    <property type="match status" value="1"/>
</dbReference>
<dbReference type="GO" id="GO:0003677">
    <property type="term" value="F:DNA binding"/>
    <property type="evidence" value="ECO:0007669"/>
    <property type="project" value="InterPro"/>
</dbReference>
<feature type="domain" description="HTH cro/C1-type" evidence="2">
    <location>
        <begin position="42"/>
        <end position="97"/>
    </location>
</feature>
<dbReference type="InterPro" id="IPR010982">
    <property type="entry name" value="Lambda_DNA-bd_dom_sf"/>
</dbReference>
<name>A0A5C4VBU2_9ACTN</name>
<dbReference type="Gene3D" id="1.10.260.40">
    <property type="entry name" value="lambda repressor-like DNA-binding domains"/>
    <property type="match status" value="1"/>
</dbReference>
<accession>A0A5C4VBU2</accession>
<keyword evidence="4" id="KW-1185">Reference proteome</keyword>
<dbReference type="RefSeq" id="WP_139640429.1">
    <property type="nucleotide sequence ID" value="NZ_BAAAZS010000164.1"/>
</dbReference>
<organism evidence="3 4">
    <name type="scientific">Streptomyces sedi</name>
    <dbReference type="NCBI Taxonomy" id="555059"/>
    <lineage>
        <taxon>Bacteria</taxon>
        <taxon>Bacillati</taxon>
        <taxon>Actinomycetota</taxon>
        <taxon>Actinomycetes</taxon>
        <taxon>Kitasatosporales</taxon>
        <taxon>Streptomycetaceae</taxon>
        <taxon>Streptomyces</taxon>
    </lineage>
</organism>
<evidence type="ECO:0000313" key="4">
    <source>
        <dbReference type="Proteomes" id="UP000311713"/>
    </source>
</evidence>
<dbReference type="AlphaFoldDB" id="A0A5C4VBU2"/>
<gene>
    <name evidence="3" type="ORF">FH715_02880</name>
</gene>